<evidence type="ECO:0000313" key="1">
    <source>
        <dbReference type="EMBL" id="ARW58921.1"/>
    </source>
</evidence>
<proteinExistence type="predicted"/>
<organism evidence="1 2">
    <name type="scientific">Erwinia phage vB_EamM_Y3</name>
    <dbReference type="NCBI Taxonomy" id="1983553"/>
    <lineage>
        <taxon>Viruses</taxon>
        <taxon>Duplodnaviria</taxon>
        <taxon>Heunggongvirae</taxon>
        <taxon>Uroviricota</taxon>
        <taxon>Caudoviricetes</taxon>
        <taxon>Sasquatchvirus</taxon>
        <taxon>Sasquatchvirus Y3</taxon>
    </lineage>
</organism>
<evidence type="ECO:0000313" key="2">
    <source>
        <dbReference type="Proteomes" id="UP000240568"/>
    </source>
</evidence>
<reference evidence="1 2" key="1">
    <citation type="submission" date="2017-04" db="EMBL/GenBank/DDBJ databases">
        <authorList>
            <person name="Afonso C.L."/>
            <person name="Miller P.J."/>
            <person name="Scott M.A."/>
            <person name="Spackman E."/>
            <person name="Goraichik I."/>
            <person name="Dimitrov K.M."/>
            <person name="Suarez D.L."/>
            <person name="Swayne D.E."/>
        </authorList>
    </citation>
    <scope>NUCLEOTIDE SEQUENCE [LARGE SCALE GENOMIC DNA]</scope>
</reference>
<dbReference type="Proteomes" id="UP000240568">
    <property type="component" value="Segment"/>
</dbReference>
<name>A0A2H4IBI6_9CAUD</name>
<accession>A0A2H4IBI6</accession>
<gene>
    <name evidence="1" type="ORF">Y3_281</name>
</gene>
<keyword evidence="2" id="KW-1185">Reference proteome</keyword>
<dbReference type="EMBL" id="KY984068">
    <property type="protein sequence ID" value="ARW58921.1"/>
    <property type="molecule type" value="Genomic_DNA"/>
</dbReference>
<protein>
    <submittedName>
        <fullName evidence="1">Uncharacterized protein</fullName>
    </submittedName>
</protein>
<sequence length="119" mass="13768">MKPTIWKVKYTQKDKPSNTHGAIFFSQEDFEKSAWLHSLNFTVDVQTFIELPLDSFQYPNVPSTTEPPRIFSVKHYTGDEHPSLIGMKQYFHVIGDREEVQEFADMLNTALLCASKVKQ</sequence>